<gene>
    <name evidence="5" type="primary">LOC113517758</name>
</gene>
<sequence length="495" mass="56610">MSSKTGHRPDPLSDVPSLGMRTNLLGTAYPEPGYYRYLKPLDDVKPCLCLDWDRIRCSVDKSQSTPEGMSPDIGRFPWLGVIQHSFYIGGAVRFAVTAGVLVHPAYAIAPAEDIAKILPETIMNNTKFILWYSDSLKYSIDVKDYVLHPDYQKVTQATIAVLELNTHGETGLSDNSQPVLPVCMPVRGAGTFSDLYAVKMTDESGELQKEIRQMSFVNSQDCAEFYYKANLSYKMMAPTNPICAASLMQTDSCIWDGGVALISRQSWGYWKLLGFGVRGPGCGAPARFINIHDYLFWIDEVVSNLSPDDMTDMHKIYFRRLSPYKLMMYKGDTIIPTEHGYCERGKRGGVLYKDTSEIVMTKNFGQGFYFVAVSQIAGFLCAIVNVETTARSNAAVWVEHHCHRDVSGLMHGMNEGPDYRRIQCFLYFKSTAFIEFRFYFSFRATIELTLYGKEERPRKIPNPFHRTETTDEWEPTNRIIRWANFVPYYKWWYWM</sequence>
<evidence type="ECO:0000259" key="3">
    <source>
        <dbReference type="PROSITE" id="PS50240"/>
    </source>
</evidence>
<dbReference type="SMART" id="SM00020">
    <property type="entry name" value="Tryp_SPc"/>
    <property type="match status" value="1"/>
</dbReference>
<dbReference type="Proteomes" id="UP001652740">
    <property type="component" value="Unplaced"/>
</dbReference>
<evidence type="ECO:0000256" key="2">
    <source>
        <dbReference type="ARBA" id="ARBA00024195"/>
    </source>
</evidence>
<organism evidence="4 5">
    <name type="scientific">Galleria mellonella</name>
    <name type="common">Greater wax moth</name>
    <dbReference type="NCBI Taxonomy" id="7137"/>
    <lineage>
        <taxon>Eukaryota</taxon>
        <taxon>Metazoa</taxon>
        <taxon>Ecdysozoa</taxon>
        <taxon>Arthropoda</taxon>
        <taxon>Hexapoda</taxon>
        <taxon>Insecta</taxon>
        <taxon>Pterygota</taxon>
        <taxon>Neoptera</taxon>
        <taxon>Endopterygota</taxon>
        <taxon>Lepidoptera</taxon>
        <taxon>Glossata</taxon>
        <taxon>Ditrysia</taxon>
        <taxon>Pyraloidea</taxon>
        <taxon>Pyralidae</taxon>
        <taxon>Galleriinae</taxon>
        <taxon>Galleria</taxon>
    </lineage>
</organism>
<accession>A0ABM3MI44</accession>
<proteinExistence type="inferred from homology"/>
<dbReference type="InterPro" id="IPR043504">
    <property type="entry name" value="Peptidase_S1_PA_chymotrypsin"/>
</dbReference>
<dbReference type="PANTHER" id="PTHR24256">
    <property type="entry name" value="TRYPTASE-RELATED"/>
    <property type="match status" value="1"/>
</dbReference>
<keyword evidence="1" id="KW-1015">Disulfide bond</keyword>
<dbReference type="RefSeq" id="XP_052751062.1">
    <property type="nucleotide sequence ID" value="XM_052895102.1"/>
</dbReference>
<dbReference type="Gene3D" id="2.40.10.10">
    <property type="entry name" value="Trypsin-like serine proteases"/>
    <property type="match status" value="1"/>
</dbReference>
<feature type="domain" description="Peptidase S1" evidence="3">
    <location>
        <begin position="65"/>
        <end position="303"/>
    </location>
</feature>
<name>A0ABM3MI44_GALME</name>
<dbReference type="InterPro" id="IPR051487">
    <property type="entry name" value="Ser/Thr_Proteases_Immune/Dev"/>
</dbReference>
<dbReference type="InterPro" id="IPR009003">
    <property type="entry name" value="Peptidase_S1_PA"/>
</dbReference>
<protein>
    <submittedName>
        <fullName evidence="5">Uncharacterized protein LOC113517758</fullName>
    </submittedName>
</protein>
<dbReference type="Pfam" id="PF00089">
    <property type="entry name" value="Trypsin"/>
    <property type="match status" value="1"/>
</dbReference>
<evidence type="ECO:0000313" key="4">
    <source>
        <dbReference type="Proteomes" id="UP001652740"/>
    </source>
</evidence>
<comment type="similarity">
    <text evidence="2">Belongs to the peptidase S1 family. CLIP subfamily.</text>
</comment>
<dbReference type="SUPFAM" id="SSF50494">
    <property type="entry name" value="Trypsin-like serine proteases"/>
    <property type="match status" value="1"/>
</dbReference>
<evidence type="ECO:0000313" key="5">
    <source>
        <dbReference type="RefSeq" id="XP_052751062.1"/>
    </source>
</evidence>
<keyword evidence="4" id="KW-1185">Reference proteome</keyword>
<dbReference type="PROSITE" id="PS50240">
    <property type="entry name" value="TRYPSIN_DOM"/>
    <property type="match status" value="1"/>
</dbReference>
<dbReference type="GeneID" id="113517758"/>
<reference evidence="5" key="1">
    <citation type="submission" date="2025-08" db="UniProtKB">
        <authorList>
            <consortium name="RefSeq"/>
        </authorList>
    </citation>
    <scope>IDENTIFICATION</scope>
    <source>
        <tissue evidence="5">Whole larvae</tissue>
    </source>
</reference>
<evidence type="ECO:0000256" key="1">
    <source>
        <dbReference type="ARBA" id="ARBA00023157"/>
    </source>
</evidence>
<dbReference type="InterPro" id="IPR001254">
    <property type="entry name" value="Trypsin_dom"/>
</dbReference>